<sequence length="395" mass="43969">GVGTLELAFRQLCEKLAKEGLFDERHKKPLPPYPSRIVVITSPTGAAIADILRTIERRWPCVHLLVYPVPVQGEGAAAQIAAAIRRVNADAERLGGVDVMIVGRGGGSLEDLWAFNEEVVARAIRAGRIPLISAVGHEVDVTIADLTADVRAATPTAAAEIAVPVLNEVVADLAARESRLTRAVRAQTDVLAARLRGLLQRGAFREPLTPIHRREQVIDELTNRMHRSLLRRLYGHRRVLDVLEPIIQRIAPHAYLLRASVRLRDADHRLRWAISRRLAGAERSLIGDEKRLERVCPAWAISRLAGKVDRLDQSLSASMHHQLSLLAEHVRRQEGRLLAMGYKSVLGRGFSITRSKKGRQVIRSTRTLRDRQRVVTEIADGEFESEIVNLSQLEL</sequence>
<protein>
    <recommendedName>
        <fullName evidence="1">Exonuclease VII large subunit C-terminal domain-containing protein</fullName>
    </recommendedName>
</protein>
<dbReference type="GO" id="GO:0009318">
    <property type="term" value="C:exodeoxyribonuclease VII complex"/>
    <property type="evidence" value="ECO:0007669"/>
    <property type="project" value="InterPro"/>
</dbReference>
<organism evidence="2">
    <name type="scientific">marine sediment metagenome</name>
    <dbReference type="NCBI Taxonomy" id="412755"/>
    <lineage>
        <taxon>unclassified sequences</taxon>
        <taxon>metagenomes</taxon>
        <taxon>ecological metagenomes</taxon>
    </lineage>
</organism>
<dbReference type="NCBIfam" id="TIGR00237">
    <property type="entry name" value="xseA"/>
    <property type="match status" value="1"/>
</dbReference>
<dbReference type="InterPro" id="IPR020579">
    <property type="entry name" value="Exonuc_VII_lsu_C"/>
</dbReference>
<comment type="caution">
    <text evidence="2">The sequence shown here is derived from an EMBL/GenBank/DDBJ whole genome shotgun (WGS) entry which is preliminary data.</text>
</comment>
<dbReference type="GO" id="GO:0008855">
    <property type="term" value="F:exodeoxyribonuclease VII activity"/>
    <property type="evidence" value="ECO:0007669"/>
    <property type="project" value="InterPro"/>
</dbReference>
<dbReference type="EMBL" id="BARS01001012">
    <property type="protein sequence ID" value="GAF84935.1"/>
    <property type="molecule type" value="Genomic_DNA"/>
</dbReference>
<reference evidence="2" key="1">
    <citation type="journal article" date="2014" name="Front. Microbiol.">
        <title>High frequency of phylogenetically diverse reductive dehalogenase-homologous genes in deep subseafloor sedimentary metagenomes.</title>
        <authorList>
            <person name="Kawai M."/>
            <person name="Futagami T."/>
            <person name="Toyoda A."/>
            <person name="Takaki Y."/>
            <person name="Nishi S."/>
            <person name="Hori S."/>
            <person name="Arai W."/>
            <person name="Tsubouchi T."/>
            <person name="Morono Y."/>
            <person name="Uchiyama I."/>
            <person name="Ito T."/>
            <person name="Fujiyama A."/>
            <person name="Inagaki F."/>
            <person name="Takami H."/>
        </authorList>
    </citation>
    <scope>NUCLEOTIDE SEQUENCE</scope>
    <source>
        <strain evidence="2">Expedition CK06-06</strain>
    </source>
</reference>
<accession>X0U8V7</accession>
<dbReference type="Pfam" id="PF02601">
    <property type="entry name" value="Exonuc_VII_L"/>
    <property type="match status" value="1"/>
</dbReference>
<dbReference type="AlphaFoldDB" id="X0U8V7"/>
<evidence type="ECO:0000313" key="2">
    <source>
        <dbReference type="EMBL" id="GAF84935.1"/>
    </source>
</evidence>
<dbReference type="PANTHER" id="PTHR30008">
    <property type="entry name" value="EXODEOXYRIBONUCLEASE 7 LARGE SUBUNIT"/>
    <property type="match status" value="1"/>
</dbReference>
<name>X0U8V7_9ZZZZ</name>
<proteinExistence type="predicted"/>
<feature type="domain" description="Exonuclease VII large subunit C-terminal" evidence="1">
    <location>
        <begin position="21"/>
        <end position="296"/>
    </location>
</feature>
<evidence type="ECO:0000259" key="1">
    <source>
        <dbReference type="Pfam" id="PF02601"/>
    </source>
</evidence>
<dbReference type="InterPro" id="IPR003753">
    <property type="entry name" value="Exonuc_VII_L"/>
</dbReference>
<feature type="non-terminal residue" evidence="2">
    <location>
        <position position="395"/>
    </location>
</feature>
<dbReference type="PANTHER" id="PTHR30008:SF0">
    <property type="entry name" value="EXODEOXYRIBONUCLEASE 7 LARGE SUBUNIT"/>
    <property type="match status" value="1"/>
</dbReference>
<dbReference type="GO" id="GO:0006308">
    <property type="term" value="P:DNA catabolic process"/>
    <property type="evidence" value="ECO:0007669"/>
    <property type="project" value="InterPro"/>
</dbReference>
<feature type="non-terminal residue" evidence="2">
    <location>
        <position position="1"/>
    </location>
</feature>
<gene>
    <name evidence="2" type="ORF">S01H1_02158</name>
</gene>